<evidence type="ECO:0000256" key="1">
    <source>
        <dbReference type="SAM" id="MobiDB-lite"/>
    </source>
</evidence>
<dbReference type="OrthoDB" id="2440133at2759"/>
<feature type="signal peptide" evidence="2">
    <location>
        <begin position="1"/>
        <end position="18"/>
    </location>
</feature>
<keyword evidence="4" id="KW-1185">Reference proteome</keyword>
<dbReference type="AlphaFoldDB" id="A0A9P6QFZ8"/>
<reference evidence="3" key="1">
    <citation type="journal article" date="2020" name="Fungal Divers.">
        <title>Resolving the Mortierellaceae phylogeny through synthesis of multi-gene phylogenetics and phylogenomics.</title>
        <authorList>
            <person name="Vandepol N."/>
            <person name="Liber J."/>
            <person name="Desiro A."/>
            <person name="Na H."/>
            <person name="Kennedy M."/>
            <person name="Barry K."/>
            <person name="Grigoriev I.V."/>
            <person name="Miller A.N."/>
            <person name="O'Donnell K."/>
            <person name="Stajich J.E."/>
            <person name="Bonito G."/>
        </authorList>
    </citation>
    <scope>NUCLEOTIDE SEQUENCE</scope>
    <source>
        <strain evidence="3">KOD948</strain>
    </source>
</reference>
<feature type="region of interest" description="Disordered" evidence="1">
    <location>
        <begin position="111"/>
        <end position="141"/>
    </location>
</feature>
<protein>
    <submittedName>
        <fullName evidence="3">Uncharacterized protein</fullName>
    </submittedName>
</protein>
<dbReference type="EMBL" id="JAAAJA010000018">
    <property type="protein sequence ID" value="KAG0266370.1"/>
    <property type="molecule type" value="Genomic_DNA"/>
</dbReference>
<name>A0A9P6QFZ8_9FUNG</name>
<gene>
    <name evidence="3" type="ORF">BG011_002490</name>
</gene>
<accession>A0A9P6QFZ8</accession>
<evidence type="ECO:0000256" key="2">
    <source>
        <dbReference type="SAM" id="SignalP"/>
    </source>
</evidence>
<sequence length="326" mass="35129">MKIASILLLSVAATVAYASQGSQHDELYAGARFAKRGPIDGQGKLLPRSSNTVKTEPQTESFVKRHGSVDQMIKDHPVMGEKTNLVGVEGITKRCSDDDCFGKDRGHHSDRDYNNRHHGGHKHDSSCDCGKTHHRGGKDKEKGGGVRLDLDAIIDAKIKVILKAYVRVFVGAIIDVKADVLAKICLKLDINLKADIKVAAKLKALVDARVDAVVKAYVNADIKARVGDVVRGHCSKSCSSNADSGILVDIVAKIKIDLEKILVGLDDDILVDIRLRLDALGIKVKADVDLALGLDLGGILKTLVGDCKKARSDIIADLRLVVDARV</sequence>
<comment type="caution">
    <text evidence="3">The sequence shown here is derived from an EMBL/GenBank/DDBJ whole genome shotgun (WGS) entry which is preliminary data.</text>
</comment>
<keyword evidence="2" id="KW-0732">Signal</keyword>
<dbReference type="Proteomes" id="UP000726737">
    <property type="component" value="Unassembled WGS sequence"/>
</dbReference>
<organism evidence="3 4">
    <name type="scientific">Mortierella polycephala</name>
    <dbReference type="NCBI Taxonomy" id="41804"/>
    <lineage>
        <taxon>Eukaryota</taxon>
        <taxon>Fungi</taxon>
        <taxon>Fungi incertae sedis</taxon>
        <taxon>Mucoromycota</taxon>
        <taxon>Mortierellomycotina</taxon>
        <taxon>Mortierellomycetes</taxon>
        <taxon>Mortierellales</taxon>
        <taxon>Mortierellaceae</taxon>
        <taxon>Mortierella</taxon>
    </lineage>
</organism>
<feature type="chain" id="PRO_5040123757" evidence="2">
    <location>
        <begin position="19"/>
        <end position="326"/>
    </location>
</feature>
<evidence type="ECO:0000313" key="3">
    <source>
        <dbReference type="EMBL" id="KAG0266370.1"/>
    </source>
</evidence>
<evidence type="ECO:0000313" key="4">
    <source>
        <dbReference type="Proteomes" id="UP000726737"/>
    </source>
</evidence>
<proteinExistence type="predicted"/>